<feature type="region of interest" description="Disordered" evidence="1">
    <location>
        <begin position="1"/>
        <end position="145"/>
    </location>
</feature>
<feature type="compositionally biased region" description="Basic and acidic residues" evidence="1">
    <location>
        <begin position="26"/>
        <end position="36"/>
    </location>
</feature>
<dbReference type="KEGG" id="vg:19621703"/>
<dbReference type="GeneID" id="19621703"/>
<dbReference type="InterPro" id="IPR007620">
    <property type="entry name" value="Herpes_UL56"/>
</dbReference>
<feature type="region of interest" description="Disordered" evidence="1">
    <location>
        <begin position="172"/>
        <end position="205"/>
    </location>
</feature>
<accession>A0A060Q5A6</accession>
<keyword evidence="4" id="KW-1185">Reference proteome</keyword>
<sequence>MSPVTRISRPPTPVNPTQNRGSSRRPAPEELWREDQQSAGVDGPTHLSLPPSASTSPPPPYFSGRIDDTEYTSITLHSPTSPPPAYDPGDQLAQVVGPASRLAAPRPLRPQGGRRPSNRALRRAQRRSERRSQRRARCTAGGFLQDPVSLPQTPLTAPWCEWGGPIALLPTYSESELDQPPPYTSPQPNSALQATPYPQSPAPRAQPVSITISEPEETEWEDQAPAHFERRPRISSRELNRMRLRGALGQGAQVYEPSWRGASKVCTHVAIAALMVVLILVLVLFWH</sequence>
<name>A0A060Q5A6_9ALPH</name>
<evidence type="ECO:0000313" key="4">
    <source>
        <dbReference type="Proteomes" id="UP000173965"/>
    </source>
</evidence>
<keyword evidence="2" id="KW-1133">Transmembrane helix</keyword>
<proteinExistence type="predicted"/>
<feature type="compositionally biased region" description="Basic residues" evidence="1">
    <location>
        <begin position="116"/>
        <end position="125"/>
    </location>
</feature>
<dbReference type="Proteomes" id="UP000173965">
    <property type="component" value="Segment"/>
</dbReference>
<evidence type="ECO:0000313" key="3">
    <source>
        <dbReference type="EMBL" id="BAP00736.1"/>
    </source>
</evidence>
<evidence type="ECO:0000256" key="2">
    <source>
        <dbReference type="SAM" id="Phobius"/>
    </source>
</evidence>
<keyword evidence="2" id="KW-0472">Membrane</keyword>
<organism evidence="3 4">
    <name type="scientific">Pteropodid alphaherpesvirus 1</name>
    <dbReference type="NCBI Taxonomy" id="1343901"/>
    <lineage>
        <taxon>Viruses</taxon>
        <taxon>Duplodnaviria</taxon>
        <taxon>Heunggongvirae</taxon>
        <taxon>Peploviricota</taxon>
        <taxon>Herviviricetes</taxon>
        <taxon>Herpesvirales</taxon>
        <taxon>Orthoherpesviridae</taxon>
        <taxon>Alphaherpesvirinae</taxon>
        <taxon>Simplexvirus</taxon>
        <taxon>Simplexvirus pteropodidalpha1</taxon>
    </lineage>
</organism>
<evidence type="ECO:0000256" key="1">
    <source>
        <dbReference type="SAM" id="MobiDB-lite"/>
    </source>
</evidence>
<feature type="compositionally biased region" description="Low complexity" evidence="1">
    <location>
        <begin position="105"/>
        <end position="115"/>
    </location>
</feature>
<feature type="transmembrane region" description="Helical" evidence="2">
    <location>
        <begin position="265"/>
        <end position="286"/>
    </location>
</feature>
<keyword evidence="2" id="KW-0812">Transmembrane</keyword>
<dbReference type="Pfam" id="PF04534">
    <property type="entry name" value="Herpes_UL56"/>
    <property type="match status" value="1"/>
</dbReference>
<reference evidence="4" key="1">
    <citation type="journal article" date="2014" name="J. Virol.">
        <title>Isolation and characterization of a novel alphaherpesvirus in fruit bats.</title>
        <authorList>
            <person name="Sasaki M."/>
            <person name="Setiyono A."/>
            <person name="Handharyani E."/>
            <person name="Kobayashi S."/>
            <person name="Rahmadani I."/>
            <person name="Taha S."/>
            <person name="Adiani S."/>
            <person name="Subangkit M."/>
            <person name="Nakamura I."/>
            <person name="Sawa H."/>
            <person name="Kimura T."/>
        </authorList>
    </citation>
    <scope>NUCLEOTIDE SEQUENCE [LARGE SCALE GENOMIC DNA]</scope>
</reference>
<dbReference type="RefSeq" id="YP_009042119.1">
    <property type="nucleotide sequence ID" value="NC_024306.1"/>
</dbReference>
<feature type="compositionally biased region" description="Polar residues" evidence="1">
    <location>
        <begin position="186"/>
        <end position="197"/>
    </location>
</feature>
<dbReference type="EMBL" id="AB825953">
    <property type="protein sequence ID" value="BAP00736.1"/>
    <property type="molecule type" value="Genomic_DNA"/>
</dbReference>
<protein>
    <submittedName>
        <fullName evidence="3">Membrane protein UL56</fullName>
    </submittedName>
</protein>
<gene>
    <name evidence="3" type="primary">UL56</name>
</gene>
<feature type="compositionally biased region" description="Low complexity" evidence="1">
    <location>
        <begin position="44"/>
        <end position="55"/>
    </location>
</feature>